<evidence type="ECO:0000259" key="3">
    <source>
        <dbReference type="PROSITE" id="PS51000"/>
    </source>
</evidence>
<keyword evidence="2" id="KW-0804">Transcription</keyword>
<evidence type="ECO:0000256" key="1">
    <source>
        <dbReference type="ARBA" id="ARBA00023015"/>
    </source>
</evidence>
<dbReference type="PANTHER" id="PTHR34580">
    <property type="match status" value="1"/>
</dbReference>
<dbReference type="InterPro" id="IPR051534">
    <property type="entry name" value="CBASS_pafABC_assoc_protein"/>
</dbReference>
<dbReference type="Pfam" id="PF13280">
    <property type="entry name" value="WYL"/>
    <property type="match status" value="1"/>
</dbReference>
<dbReference type="Proteomes" id="UP000050501">
    <property type="component" value="Unassembled WGS sequence"/>
</dbReference>
<accession>A0A0N8GTC9</accession>
<reference evidence="4 5" key="1">
    <citation type="submission" date="2015-07" db="EMBL/GenBank/DDBJ databases">
        <title>Genome sequence of Levilinea saccharolytica DSM 16555.</title>
        <authorList>
            <person name="Hemp J."/>
            <person name="Ward L.M."/>
            <person name="Pace L.A."/>
            <person name="Fischer W.W."/>
        </authorList>
    </citation>
    <scope>NUCLEOTIDE SEQUENCE [LARGE SCALE GENOMIC DNA]</scope>
    <source>
        <strain evidence="4 5">KIBI-1</strain>
    </source>
</reference>
<evidence type="ECO:0000256" key="2">
    <source>
        <dbReference type="ARBA" id="ARBA00023163"/>
    </source>
</evidence>
<dbReference type="InterPro" id="IPR013196">
    <property type="entry name" value="HTH_11"/>
</dbReference>
<dbReference type="Pfam" id="PF08279">
    <property type="entry name" value="HTH_11"/>
    <property type="match status" value="1"/>
</dbReference>
<gene>
    <name evidence="4" type="ORF">ADN01_00150</name>
</gene>
<feature type="domain" description="HTH deoR-type" evidence="3">
    <location>
        <begin position="2"/>
        <end position="57"/>
    </location>
</feature>
<dbReference type="InterPro" id="IPR036388">
    <property type="entry name" value="WH-like_DNA-bd_sf"/>
</dbReference>
<keyword evidence="5" id="KW-1185">Reference proteome</keyword>
<dbReference type="GO" id="GO:0003700">
    <property type="term" value="F:DNA-binding transcription factor activity"/>
    <property type="evidence" value="ECO:0007669"/>
    <property type="project" value="InterPro"/>
</dbReference>
<dbReference type="InterPro" id="IPR026881">
    <property type="entry name" value="WYL_dom"/>
</dbReference>
<dbReference type="Gene3D" id="1.10.10.10">
    <property type="entry name" value="Winged helix-like DNA-binding domain superfamily/Winged helix DNA-binding domain"/>
    <property type="match status" value="1"/>
</dbReference>
<dbReference type="PANTHER" id="PTHR34580:SF1">
    <property type="entry name" value="PROTEIN PAFC"/>
    <property type="match status" value="1"/>
</dbReference>
<proteinExistence type="predicted"/>
<evidence type="ECO:0000313" key="4">
    <source>
        <dbReference type="EMBL" id="KPL91746.1"/>
    </source>
</evidence>
<sequence>MRADRLLSMLMLLQTHGRCTARQLASQLEVSERTIYRDVTALSTAGIPVYTEGGPGGGITLLEDYRTDLTGLRPEEAQALSLLSIPEPLARLGVGDALKTALLKLSAAVPAAARGQQERLRQRIHLDARGWFHQEEPTPCLECLQQAIWQDRPVRMVIRGEFGAQIEQLVDPYGLVAKASRWYLVFASEGRLRALPVMRILTAEMSAGCFERPADFDLQAFWSAWSAAYEQAGRAHFAARVAAAPELVHSLTLGQPPHLPLPAAPTPRAAWQELTITFDSFETARTQLLGYGGAVEVLAPFALRCSLADFARQSLAVYAPDEG</sequence>
<protein>
    <recommendedName>
        <fullName evidence="3">HTH deoR-type domain-containing protein</fullName>
    </recommendedName>
</protein>
<dbReference type="EMBL" id="LGCM01000002">
    <property type="protein sequence ID" value="KPL91746.1"/>
    <property type="molecule type" value="Genomic_DNA"/>
</dbReference>
<keyword evidence="1" id="KW-0805">Transcription regulation</keyword>
<dbReference type="RefSeq" id="WP_075070821.1">
    <property type="nucleotide sequence ID" value="NZ_LGCM01000002.1"/>
</dbReference>
<dbReference type="PATRIC" id="fig|229921.5.peg.3395"/>
<dbReference type="PROSITE" id="PS52050">
    <property type="entry name" value="WYL"/>
    <property type="match status" value="1"/>
</dbReference>
<name>A0A0N8GTC9_9CHLR</name>
<dbReference type="PROSITE" id="PS51000">
    <property type="entry name" value="HTH_DEOR_2"/>
    <property type="match status" value="1"/>
</dbReference>
<dbReference type="InterPro" id="IPR057727">
    <property type="entry name" value="WCX_dom"/>
</dbReference>
<dbReference type="Pfam" id="PF25583">
    <property type="entry name" value="WCX"/>
    <property type="match status" value="1"/>
</dbReference>
<dbReference type="SUPFAM" id="SSF46785">
    <property type="entry name" value="Winged helix' DNA-binding domain"/>
    <property type="match status" value="1"/>
</dbReference>
<dbReference type="STRING" id="229921.ADN01_00150"/>
<comment type="caution">
    <text evidence="4">The sequence shown here is derived from an EMBL/GenBank/DDBJ whole genome shotgun (WGS) entry which is preliminary data.</text>
</comment>
<dbReference type="InterPro" id="IPR001034">
    <property type="entry name" value="DeoR_HTH"/>
</dbReference>
<organism evidence="4 5">
    <name type="scientific">Levilinea saccharolytica</name>
    <dbReference type="NCBI Taxonomy" id="229921"/>
    <lineage>
        <taxon>Bacteria</taxon>
        <taxon>Bacillati</taxon>
        <taxon>Chloroflexota</taxon>
        <taxon>Anaerolineae</taxon>
        <taxon>Anaerolineales</taxon>
        <taxon>Anaerolineaceae</taxon>
        <taxon>Levilinea</taxon>
    </lineage>
</organism>
<dbReference type="AlphaFoldDB" id="A0A0N8GTC9"/>
<dbReference type="InterPro" id="IPR036390">
    <property type="entry name" value="WH_DNA-bd_sf"/>
</dbReference>
<evidence type="ECO:0000313" key="5">
    <source>
        <dbReference type="Proteomes" id="UP000050501"/>
    </source>
</evidence>